<accession>A0A8S9NBV5</accession>
<dbReference type="EMBL" id="QGKX02001621">
    <property type="protein sequence ID" value="KAF3501840.1"/>
    <property type="molecule type" value="Genomic_DNA"/>
</dbReference>
<sequence length="250" mass="27668">MTCSFLKNLFCWNSHSGCSALSRTVTRVAPQSGTVTQTVPRENLQIALCSVLFVPAGLSPIQCNSRPRPSSVHAWLLRWDRAWLVRVSIAILELVLGCCETVERFLLHQSDQSGFDFIVLSSVGRRIDGGARGGKVTWKVPLSDGSALLLDLLSSEVSSCLASSFLCVDCLLHLMHLLLNERHCSSEIILASMINHCVYLLSLTRDAQLIHRYQDRPSDCSADCSWEKSPILAPFFMPLPLVLQSSPELK</sequence>
<dbReference type="AlphaFoldDB" id="A0A8S9NBV5"/>
<proteinExistence type="predicted"/>
<name>A0A8S9NBV5_BRACR</name>
<protein>
    <submittedName>
        <fullName evidence="1">Uncharacterized protein</fullName>
    </submittedName>
</protein>
<evidence type="ECO:0000313" key="2">
    <source>
        <dbReference type="Proteomes" id="UP000712600"/>
    </source>
</evidence>
<comment type="caution">
    <text evidence="1">The sequence shown here is derived from an EMBL/GenBank/DDBJ whole genome shotgun (WGS) entry which is preliminary data.</text>
</comment>
<dbReference type="Proteomes" id="UP000712600">
    <property type="component" value="Unassembled WGS sequence"/>
</dbReference>
<gene>
    <name evidence="1" type="ORF">F2Q69_00042858</name>
</gene>
<organism evidence="1 2">
    <name type="scientific">Brassica cretica</name>
    <name type="common">Mustard</name>
    <dbReference type="NCBI Taxonomy" id="69181"/>
    <lineage>
        <taxon>Eukaryota</taxon>
        <taxon>Viridiplantae</taxon>
        <taxon>Streptophyta</taxon>
        <taxon>Embryophyta</taxon>
        <taxon>Tracheophyta</taxon>
        <taxon>Spermatophyta</taxon>
        <taxon>Magnoliopsida</taxon>
        <taxon>eudicotyledons</taxon>
        <taxon>Gunneridae</taxon>
        <taxon>Pentapetalae</taxon>
        <taxon>rosids</taxon>
        <taxon>malvids</taxon>
        <taxon>Brassicales</taxon>
        <taxon>Brassicaceae</taxon>
        <taxon>Brassiceae</taxon>
        <taxon>Brassica</taxon>
    </lineage>
</organism>
<reference evidence="1" key="1">
    <citation type="submission" date="2019-12" db="EMBL/GenBank/DDBJ databases">
        <title>Genome sequencing and annotation of Brassica cretica.</title>
        <authorList>
            <person name="Studholme D.J."/>
            <person name="Sarris P."/>
        </authorList>
    </citation>
    <scope>NUCLEOTIDE SEQUENCE</scope>
    <source>
        <strain evidence="1">PFS-109/04</strain>
        <tissue evidence="1">Leaf</tissue>
    </source>
</reference>
<evidence type="ECO:0000313" key="1">
    <source>
        <dbReference type="EMBL" id="KAF3501840.1"/>
    </source>
</evidence>